<dbReference type="Proteomes" id="UP000018144">
    <property type="component" value="Unassembled WGS sequence"/>
</dbReference>
<sequence length="68" mass="7536">MLSAMSSSLPMFHGQANELLTTEEPSLRHKKPGTKQTKLHKNHTILLPSTKSMGNSASRYQTKLAQNT</sequence>
<gene>
    <name evidence="2" type="ORF">PCON_01235</name>
</gene>
<evidence type="ECO:0000313" key="3">
    <source>
        <dbReference type="Proteomes" id="UP000018144"/>
    </source>
</evidence>
<organism evidence="2 3">
    <name type="scientific">Pyronema omphalodes (strain CBS 100304)</name>
    <name type="common">Pyronema confluens</name>
    <dbReference type="NCBI Taxonomy" id="1076935"/>
    <lineage>
        <taxon>Eukaryota</taxon>
        <taxon>Fungi</taxon>
        <taxon>Dikarya</taxon>
        <taxon>Ascomycota</taxon>
        <taxon>Pezizomycotina</taxon>
        <taxon>Pezizomycetes</taxon>
        <taxon>Pezizales</taxon>
        <taxon>Pyronemataceae</taxon>
        <taxon>Pyronema</taxon>
    </lineage>
</organism>
<protein>
    <submittedName>
        <fullName evidence="2">Uncharacterized protein</fullName>
    </submittedName>
</protein>
<feature type="compositionally biased region" description="Basic residues" evidence="1">
    <location>
        <begin position="28"/>
        <end position="43"/>
    </location>
</feature>
<dbReference type="EMBL" id="HF936108">
    <property type="protein sequence ID" value="CCX15009.1"/>
    <property type="molecule type" value="Genomic_DNA"/>
</dbReference>
<keyword evidence="3" id="KW-1185">Reference proteome</keyword>
<feature type="region of interest" description="Disordered" evidence="1">
    <location>
        <begin position="1"/>
        <end position="68"/>
    </location>
</feature>
<name>U4LG99_PYROM</name>
<proteinExistence type="predicted"/>
<dbReference type="AlphaFoldDB" id="U4LG99"/>
<evidence type="ECO:0000256" key="1">
    <source>
        <dbReference type="SAM" id="MobiDB-lite"/>
    </source>
</evidence>
<evidence type="ECO:0000313" key="2">
    <source>
        <dbReference type="EMBL" id="CCX15009.1"/>
    </source>
</evidence>
<reference evidence="2 3" key="1">
    <citation type="journal article" date="2013" name="PLoS Genet.">
        <title>The genome and development-dependent transcriptomes of Pyronema confluens: a window into fungal evolution.</title>
        <authorList>
            <person name="Traeger S."/>
            <person name="Altegoer F."/>
            <person name="Freitag M."/>
            <person name="Gabaldon T."/>
            <person name="Kempken F."/>
            <person name="Kumar A."/>
            <person name="Marcet-Houben M."/>
            <person name="Poggeler S."/>
            <person name="Stajich J.E."/>
            <person name="Nowrousian M."/>
        </authorList>
    </citation>
    <scope>NUCLEOTIDE SEQUENCE [LARGE SCALE GENOMIC DNA]</scope>
    <source>
        <strain evidence="3">CBS 100304</strain>
        <tissue evidence="2">Vegetative mycelium</tissue>
    </source>
</reference>
<feature type="compositionally biased region" description="Polar residues" evidence="1">
    <location>
        <begin position="47"/>
        <end position="68"/>
    </location>
</feature>
<accession>U4LG99</accession>